<dbReference type="CDD" id="cd18084">
    <property type="entry name" value="RsmE-like"/>
    <property type="match status" value="1"/>
</dbReference>
<evidence type="ECO:0000313" key="13">
    <source>
        <dbReference type="Proteomes" id="UP000033140"/>
    </source>
</evidence>
<keyword evidence="7" id="KW-0808">Transferase</keyword>
<name>A0A0E9NIZ7_SAICN</name>
<sequence length="318" mass="34788">MNLILLLPEDLSPDSTTATLIDSRRCNHIHTVLHPSPGFTIQVGLLNDKICTATVLSCSPKVVELRLPSRDDSAAWRNPPKKLPFTLVLALPRPKVLDRVVLAAASLGVKSLILIPAWRVEKSYWGSPKTQPARLREQVLLGLEQACDTVEMTIEKVERFAPWVRSWTDKPQGRRFFAHVEGGRECPYNILSANSDGDNLTQEDEGEGVVAVIGPEGGWVPSEVDALTEAGFDCVGLGPRILRTETAVACLEWERSFDQRAVVLLAVCINGMVDACGRPSENACPLTLYFPFKLGNAMPTECVGLAGGLVVRHSLSWN</sequence>
<proteinExistence type="inferred from homology"/>
<evidence type="ECO:0000256" key="5">
    <source>
        <dbReference type="ARBA" id="ARBA00022552"/>
    </source>
</evidence>
<evidence type="ECO:0000259" key="11">
    <source>
        <dbReference type="Pfam" id="PF04452"/>
    </source>
</evidence>
<feature type="domain" description="Ribosomal RNA small subunit methyltransferase E methyltransferase" evidence="11">
    <location>
        <begin position="81"/>
        <end position="249"/>
    </location>
</feature>
<keyword evidence="4" id="KW-0963">Cytoplasm</keyword>
<gene>
    <name evidence="12" type="ORF">G7K_3809-t1</name>
</gene>
<dbReference type="SUPFAM" id="SSF75217">
    <property type="entry name" value="alpha/beta knot"/>
    <property type="match status" value="1"/>
</dbReference>
<evidence type="ECO:0000256" key="3">
    <source>
        <dbReference type="ARBA" id="ARBA00012328"/>
    </source>
</evidence>
<evidence type="ECO:0000256" key="2">
    <source>
        <dbReference type="ARBA" id="ARBA00005528"/>
    </source>
</evidence>
<dbReference type="AlphaFoldDB" id="A0A0E9NIZ7"/>
<reference evidence="12 13" key="2">
    <citation type="journal article" date="2014" name="J. Gen. Appl. Microbiol.">
        <title>The early diverging ascomycetous budding yeast Saitoella complicata has three histone deacetylases belonging to the Clr6, Hos2, and Rpd3 lineages.</title>
        <authorList>
            <person name="Nishida H."/>
            <person name="Matsumoto T."/>
            <person name="Kondo S."/>
            <person name="Hamamoto M."/>
            <person name="Yoshikawa H."/>
        </authorList>
    </citation>
    <scope>NUCLEOTIDE SEQUENCE [LARGE SCALE GENOMIC DNA]</scope>
    <source>
        <strain evidence="12 13">NRRL Y-17804</strain>
    </source>
</reference>
<dbReference type="GO" id="GO:0005737">
    <property type="term" value="C:cytoplasm"/>
    <property type="evidence" value="ECO:0007669"/>
    <property type="project" value="UniProtKB-SubCell"/>
</dbReference>
<dbReference type="Pfam" id="PF04452">
    <property type="entry name" value="Methyltrans_RNA"/>
    <property type="match status" value="1"/>
</dbReference>
<dbReference type="InterPro" id="IPR006700">
    <property type="entry name" value="RsmE"/>
</dbReference>
<reference evidence="12 13" key="3">
    <citation type="journal article" date="2015" name="Genome Announc.">
        <title>Draft Genome Sequence of the Archiascomycetous Yeast Saitoella complicata.</title>
        <authorList>
            <person name="Yamauchi K."/>
            <person name="Kondo S."/>
            <person name="Hamamoto M."/>
            <person name="Takahashi Y."/>
            <person name="Ogura Y."/>
            <person name="Hayashi T."/>
            <person name="Nishida H."/>
        </authorList>
    </citation>
    <scope>NUCLEOTIDE SEQUENCE [LARGE SCALE GENOMIC DNA]</scope>
    <source>
        <strain evidence="12 13">NRRL Y-17804</strain>
    </source>
</reference>
<evidence type="ECO:0000313" key="12">
    <source>
        <dbReference type="EMBL" id="GAO49661.1"/>
    </source>
</evidence>
<dbReference type="PANTHER" id="PTHR30027">
    <property type="entry name" value="RIBOSOMAL RNA SMALL SUBUNIT METHYLTRANSFERASE E"/>
    <property type="match status" value="1"/>
</dbReference>
<dbReference type="EC" id="2.1.1.193" evidence="3"/>
<dbReference type="GO" id="GO:0070475">
    <property type="term" value="P:rRNA base methylation"/>
    <property type="evidence" value="ECO:0007669"/>
    <property type="project" value="TreeGrafter"/>
</dbReference>
<keyword evidence="13" id="KW-1185">Reference proteome</keyword>
<dbReference type="NCBIfam" id="TIGR00046">
    <property type="entry name" value="RsmE family RNA methyltransferase"/>
    <property type="match status" value="1"/>
</dbReference>
<protein>
    <recommendedName>
        <fullName evidence="3">16S rRNA (uracil(1498)-N(3))-methyltransferase</fullName>
        <ecNumber evidence="3">2.1.1.193</ecNumber>
    </recommendedName>
</protein>
<evidence type="ECO:0000256" key="8">
    <source>
        <dbReference type="ARBA" id="ARBA00022691"/>
    </source>
</evidence>
<dbReference type="InterPro" id="IPR046886">
    <property type="entry name" value="RsmE_MTase_dom"/>
</dbReference>
<comment type="subcellular location">
    <subcellularLocation>
        <location evidence="1">Cytoplasm</location>
    </subcellularLocation>
</comment>
<keyword evidence="8" id="KW-0949">S-adenosyl-L-methionine</keyword>
<comment type="function">
    <text evidence="9">Specifically methylates the N3 position of the uracil ring of uridine 1498 (m3U1498) in 16S rRNA. Acts on the fully assembled 30S ribosomal subunit.</text>
</comment>
<keyword evidence="5" id="KW-0698">rRNA processing</keyword>
<dbReference type="EMBL" id="BACD03000024">
    <property type="protein sequence ID" value="GAO49661.1"/>
    <property type="molecule type" value="Genomic_DNA"/>
</dbReference>
<dbReference type="STRING" id="698492.A0A0E9NIZ7"/>
<dbReference type="Gene3D" id="3.40.1280.10">
    <property type="match status" value="1"/>
</dbReference>
<dbReference type="InterPro" id="IPR029028">
    <property type="entry name" value="Alpha/beta_knot_MTases"/>
</dbReference>
<evidence type="ECO:0000256" key="4">
    <source>
        <dbReference type="ARBA" id="ARBA00022490"/>
    </source>
</evidence>
<dbReference type="InterPro" id="IPR029026">
    <property type="entry name" value="tRNA_m1G_MTases_N"/>
</dbReference>
<evidence type="ECO:0000256" key="7">
    <source>
        <dbReference type="ARBA" id="ARBA00022679"/>
    </source>
</evidence>
<accession>A0A0E9NIZ7</accession>
<evidence type="ECO:0000256" key="6">
    <source>
        <dbReference type="ARBA" id="ARBA00022603"/>
    </source>
</evidence>
<comment type="similarity">
    <text evidence="2">Belongs to the RNA methyltransferase RsmE family.</text>
</comment>
<evidence type="ECO:0000256" key="10">
    <source>
        <dbReference type="ARBA" id="ARBA00047944"/>
    </source>
</evidence>
<comment type="catalytic activity">
    <reaction evidence="10">
        <text>uridine(1498) in 16S rRNA + S-adenosyl-L-methionine = N(3)-methyluridine(1498) in 16S rRNA + S-adenosyl-L-homocysteine + H(+)</text>
        <dbReference type="Rhea" id="RHEA:42920"/>
        <dbReference type="Rhea" id="RHEA-COMP:10283"/>
        <dbReference type="Rhea" id="RHEA-COMP:10284"/>
        <dbReference type="ChEBI" id="CHEBI:15378"/>
        <dbReference type="ChEBI" id="CHEBI:57856"/>
        <dbReference type="ChEBI" id="CHEBI:59789"/>
        <dbReference type="ChEBI" id="CHEBI:65315"/>
        <dbReference type="ChEBI" id="CHEBI:74502"/>
        <dbReference type="EC" id="2.1.1.193"/>
    </reaction>
</comment>
<reference evidence="12 13" key="1">
    <citation type="journal article" date="2011" name="J. Gen. Appl. Microbiol.">
        <title>Draft genome sequencing of the enigmatic yeast Saitoella complicata.</title>
        <authorList>
            <person name="Nishida H."/>
            <person name="Hamamoto M."/>
            <person name="Sugiyama J."/>
        </authorList>
    </citation>
    <scope>NUCLEOTIDE SEQUENCE [LARGE SCALE GENOMIC DNA]</scope>
    <source>
        <strain evidence="12 13">NRRL Y-17804</strain>
    </source>
</reference>
<dbReference type="Proteomes" id="UP000033140">
    <property type="component" value="Unassembled WGS sequence"/>
</dbReference>
<organism evidence="12 13">
    <name type="scientific">Saitoella complicata (strain BCRC 22490 / CBS 7301 / JCM 7358 / NBRC 10748 / NRRL Y-17804)</name>
    <dbReference type="NCBI Taxonomy" id="698492"/>
    <lineage>
        <taxon>Eukaryota</taxon>
        <taxon>Fungi</taxon>
        <taxon>Dikarya</taxon>
        <taxon>Ascomycota</taxon>
        <taxon>Taphrinomycotina</taxon>
        <taxon>Taphrinomycotina incertae sedis</taxon>
        <taxon>Saitoella</taxon>
    </lineage>
</organism>
<dbReference type="GO" id="GO:0070042">
    <property type="term" value="F:rRNA (uridine-N3-)-methyltransferase activity"/>
    <property type="evidence" value="ECO:0007669"/>
    <property type="project" value="TreeGrafter"/>
</dbReference>
<keyword evidence="6" id="KW-0489">Methyltransferase</keyword>
<evidence type="ECO:0000256" key="9">
    <source>
        <dbReference type="ARBA" id="ARBA00025699"/>
    </source>
</evidence>
<evidence type="ECO:0000256" key="1">
    <source>
        <dbReference type="ARBA" id="ARBA00004496"/>
    </source>
</evidence>
<dbReference type="PANTHER" id="PTHR30027:SF3">
    <property type="entry name" value="16S RRNA (URACIL(1498)-N(3))-METHYLTRANSFERASE"/>
    <property type="match status" value="1"/>
</dbReference>
<comment type="caution">
    <text evidence="12">The sequence shown here is derived from an EMBL/GenBank/DDBJ whole genome shotgun (WGS) entry which is preliminary data.</text>
</comment>